<comment type="caution">
    <text evidence="1">The sequence shown here is derived from an EMBL/GenBank/DDBJ whole genome shotgun (WGS) entry which is preliminary data.</text>
</comment>
<dbReference type="Proteomes" id="UP000658514">
    <property type="component" value="Unassembled WGS sequence"/>
</dbReference>
<dbReference type="CDD" id="cd17033">
    <property type="entry name" value="DR1245-like"/>
    <property type="match status" value="1"/>
</dbReference>
<sequence length="375" mass="42097">MVTENHQLDSELTLLDSSQSPLNVRAITLSLNKQDSELIACRLTLEVTPQLYQRIDTEALFNLKPDARNQLSSQKFLAEPNITIEASLKPDLLPLLAEHAVNDKEAANYIFKLSQEQPDHQLLFTENWLALSVKQQQESGEIGYTTLWSYISPENLAQASNSGEEIAAGIVNFFKDWTEANLSVKTQKSAAKMLQDLDKFLTEISDINPDKITQKIAADFPENTPDNNLLDTIVNFFKIDEWAFLEIPGQPALQLPFQGENGKWNCYARARSEQNQFVFYSICPVNAPENKLLAIAEFITRANSGMILGNFELDFNDGEISYKTSIDVEGDRLSFALIKRVVYANVAMMDEYLPGIMSIIYSNVTPVDAIAQIEA</sequence>
<accession>A0ABR8AGA2</accession>
<keyword evidence="2" id="KW-1185">Reference proteome</keyword>
<evidence type="ECO:0000313" key="1">
    <source>
        <dbReference type="EMBL" id="MBD2199071.1"/>
    </source>
</evidence>
<dbReference type="RefSeq" id="WP_190548034.1">
    <property type="nucleotide sequence ID" value="NZ_CAWPNO010000087.1"/>
</dbReference>
<dbReference type="EMBL" id="JACJQH010000052">
    <property type="protein sequence ID" value="MBD2199071.1"/>
    <property type="molecule type" value="Genomic_DNA"/>
</dbReference>
<dbReference type="InterPro" id="IPR019660">
    <property type="entry name" value="Put_sensory_transdc_reg_YbjN"/>
</dbReference>
<organism evidence="1 2">
    <name type="scientific">Calothrix parietina FACHB-288</name>
    <dbReference type="NCBI Taxonomy" id="2692896"/>
    <lineage>
        <taxon>Bacteria</taxon>
        <taxon>Bacillati</taxon>
        <taxon>Cyanobacteriota</taxon>
        <taxon>Cyanophyceae</taxon>
        <taxon>Nostocales</taxon>
        <taxon>Calotrichaceae</taxon>
        <taxon>Calothrix</taxon>
    </lineage>
</organism>
<dbReference type="Pfam" id="PF10722">
    <property type="entry name" value="YbjN"/>
    <property type="match status" value="1"/>
</dbReference>
<gene>
    <name evidence="1" type="ORF">H6G24_26930</name>
</gene>
<protein>
    <submittedName>
        <fullName evidence="1">YbjN domain-containing protein</fullName>
    </submittedName>
</protein>
<name>A0ABR8AGA2_9CYAN</name>
<reference evidence="1 2" key="1">
    <citation type="journal article" date="2020" name="ISME J.">
        <title>Comparative genomics reveals insights into cyanobacterial evolution and habitat adaptation.</title>
        <authorList>
            <person name="Chen M.Y."/>
            <person name="Teng W.K."/>
            <person name="Zhao L."/>
            <person name="Hu C.X."/>
            <person name="Zhou Y.K."/>
            <person name="Han B.P."/>
            <person name="Song L.R."/>
            <person name="Shu W.S."/>
        </authorList>
    </citation>
    <scope>NUCLEOTIDE SEQUENCE [LARGE SCALE GENOMIC DNA]</scope>
    <source>
        <strain evidence="1 2">FACHB-288</strain>
    </source>
</reference>
<proteinExistence type="predicted"/>
<evidence type="ECO:0000313" key="2">
    <source>
        <dbReference type="Proteomes" id="UP000658514"/>
    </source>
</evidence>